<comment type="caution">
    <text evidence="3">The sequence shown here is derived from an EMBL/GenBank/DDBJ whole genome shotgun (WGS) entry which is preliminary data.</text>
</comment>
<dbReference type="InterPro" id="IPR007991">
    <property type="entry name" value="RNA_pol_I_trans_ini_fac_RRN3"/>
</dbReference>
<feature type="compositionally biased region" description="Basic and acidic residues" evidence="2">
    <location>
        <begin position="321"/>
        <end position="334"/>
    </location>
</feature>
<protein>
    <recommendedName>
        <fullName evidence="5">RNA polymerase I-specific transcription initiation factor RRN3</fullName>
    </recommendedName>
</protein>
<dbReference type="GO" id="GO:0001181">
    <property type="term" value="F:RNA polymerase I general transcription initiation factor activity"/>
    <property type="evidence" value="ECO:0007669"/>
    <property type="project" value="InterPro"/>
</dbReference>
<evidence type="ECO:0000256" key="1">
    <source>
        <dbReference type="ARBA" id="ARBA00010098"/>
    </source>
</evidence>
<proteinExistence type="inferred from homology"/>
<feature type="region of interest" description="Disordered" evidence="2">
    <location>
        <begin position="303"/>
        <end position="334"/>
    </location>
</feature>
<dbReference type="Proteomes" id="UP000664169">
    <property type="component" value="Unassembled WGS sequence"/>
</dbReference>
<name>A0A8H3FXT3_9LECA</name>
<comment type="similarity">
    <text evidence="1">Belongs to the RRN3 family.</text>
</comment>
<feature type="region of interest" description="Disordered" evidence="2">
    <location>
        <begin position="633"/>
        <end position="670"/>
    </location>
</feature>
<accession>A0A8H3FXT3</accession>
<dbReference type="EMBL" id="CAJPDQ010000048">
    <property type="protein sequence ID" value="CAF9932794.1"/>
    <property type="molecule type" value="Genomic_DNA"/>
</dbReference>
<dbReference type="Pfam" id="PF05327">
    <property type="entry name" value="RRN3"/>
    <property type="match status" value="1"/>
</dbReference>
<evidence type="ECO:0000313" key="4">
    <source>
        <dbReference type="Proteomes" id="UP000664169"/>
    </source>
</evidence>
<dbReference type="AlphaFoldDB" id="A0A8H3FXT3"/>
<evidence type="ECO:0008006" key="5">
    <source>
        <dbReference type="Google" id="ProtNLM"/>
    </source>
</evidence>
<evidence type="ECO:0000256" key="2">
    <source>
        <dbReference type="SAM" id="MobiDB-lite"/>
    </source>
</evidence>
<feature type="compositionally biased region" description="Acidic residues" evidence="2">
    <location>
        <begin position="641"/>
        <end position="670"/>
    </location>
</feature>
<dbReference type="SUPFAM" id="SSF48371">
    <property type="entry name" value="ARM repeat"/>
    <property type="match status" value="1"/>
</dbReference>
<organism evidence="3 4">
    <name type="scientific">Gomphillus americanus</name>
    <dbReference type="NCBI Taxonomy" id="1940652"/>
    <lineage>
        <taxon>Eukaryota</taxon>
        <taxon>Fungi</taxon>
        <taxon>Dikarya</taxon>
        <taxon>Ascomycota</taxon>
        <taxon>Pezizomycotina</taxon>
        <taxon>Lecanoromycetes</taxon>
        <taxon>OSLEUM clade</taxon>
        <taxon>Ostropomycetidae</taxon>
        <taxon>Ostropales</taxon>
        <taxon>Graphidaceae</taxon>
        <taxon>Gomphilloideae</taxon>
        <taxon>Gomphillus</taxon>
    </lineage>
</organism>
<dbReference type="GO" id="GO:0005634">
    <property type="term" value="C:nucleus"/>
    <property type="evidence" value="ECO:0007669"/>
    <property type="project" value="TreeGrafter"/>
</dbReference>
<dbReference type="OrthoDB" id="26970at2759"/>
<reference evidence="3" key="1">
    <citation type="submission" date="2021-03" db="EMBL/GenBank/DDBJ databases">
        <authorList>
            <person name="Tagirdzhanova G."/>
        </authorList>
    </citation>
    <scope>NUCLEOTIDE SEQUENCE</scope>
</reference>
<gene>
    <name evidence="3" type="ORF">GOMPHAMPRED_006662</name>
</gene>
<dbReference type="GO" id="GO:0001042">
    <property type="term" value="F:RNA polymerase I core binding"/>
    <property type="evidence" value="ECO:0007669"/>
    <property type="project" value="TreeGrafter"/>
</dbReference>
<dbReference type="InterPro" id="IPR016024">
    <property type="entry name" value="ARM-type_fold"/>
</dbReference>
<dbReference type="GO" id="GO:0006361">
    <property type="term" value="P:transcription initiation at RNA polymerase I promoter"/>
    <property type="evidence" value="ECO:0007669"/>
    <property type="project" value="InterPro"/>
</dbReference>
<keyword evidence="4" id="KW-1185">Reference proteome</keyword>
<feature type="compositionally biased region" description="Acidic residues" evidence="2">
    <location>
        <begin position="303"/>
        <end position="320"/>
    </location>
</feature>
<dbReference type="PANTHER" id="PTHR12790:SF0">
    <property type="entry name" value="RNA POLYMERASE I-SPECIFIC TRANSCRIPTION INITIATION FACTOR RRN3-RELATED"/>
    <property type="match status" value="1"/>
</dbReference>
<sequence>MVSISISTHPLGNEVTSNTLGRRPTLVRKFAEANLGADKDVQAPLGPAKRTKVAFNNEVEINMVEDWDRPPELTREEVRRALERHRNGDSSSYETLKKVFTAYRKNEMATDSSTLRQYTAALLSNISLVDRSCSDLVQLVFKVDWAGKDDAYVALYQRLVGNLVLSQGTWLNPALHMLVGHFLQVLGHTAGFDQVTPHQIRSRVHATLHNIVKLIPSASQSLAHILGSRFPHMLESKRTHVRYVHNLLQIIDYAPELRSEICSLVMDRVVKIDVQVQVDIDDLNEEIGEKIVQDVLQSTEDIADDSASDDSDVSEAESDVGSEHGAEPVQSEERRAKEIAANIDKLDLLLDMTFKYFTTLFANPITQEAALDMLLSHFTSTILPSYQSRHTQFLLFHFAQTSPELMDIFIGILVRTTSDQTKAPLIRQTAASYLASFVARGKHVPASIVRDVFDYLSVQLSQLRAQHMPDYRGPDPRRYSTYYALSQVLMYVFCFRWRDLLLLAHDDVTPPPSSRLYATGHDDVIDEHPTFLPGVKETLLLHCFKGLNPLKVCSPAIVAEFAQITRHLGLLYIYPYLESNKRVRIVHNVPVDHRETALTNLKSNDSQGSDAYFPFDPYKLPRSKKWLEGDYRDWQPLPGFDDQEQDDSDSEVDENEESDVEDTATDEDDE</sequence>
<evidence type="ECO:0000313" key="3">
    <source>
        <dbReference type="EMBL" id="CAF9932794.1"/>
    </source>
</evidence>
<dbReference type="PANTHER" id="PTHR12790">
    <property type="entry name" value="TRANSCRIPTION INITIATION FACTOR IA RRN3"/>
    <property type="match status" value="1"/>
</dbReference>